<proteinExistence type="inferred from homology"/>
<evidence type="ECO:0008006" key="8">
    <source>
        <dbReference type="Google" id="ProtNLM"/>
    </source>
</evidence>
<reference evidence="7" key="1">
    <citation type="journal article" date="2019" name="Int. J. Syst. Evol. Microbiol.">
        <title>The Global Catalogue of Microorganisms (GCM) 10K type strain sequencing project: providing services to taxonomists for standard genome sequencing and annotation.</title>
        <authorList>
            <consortium name="The Broad Institute Genomics Platform"/>
            <consortium name="The Broad Institute Genome Sequencing Center for Infectious Disease"/>
            <person name="Wu L."/>
            <person name="Ma J."/>
        </authorList>
    </citation>
    <scope>NUCLEOTIDE SEQUENCE [LARGE SCALE GENOMIC DNA]</scope>
    <source>
        <strain evidence="7">JCM 16904</strain>
    </source>
</reference>
<evidence type="ECO:0000256" key="4">
    <source>
        <dbReference type="ARBA" id="ARBA00023004"/>
    </source>
</evidence>
<evidence type="ECO:0000256" key="1">
    <source>
        <dbReference type="ARBA" id="ARBA00001971"/>
    </source>
</evidence>
<dbReference type="PANTHER" id="PTHR24305">
    <property type="entry name" value="CYTOCHROME P450"/>
    <property type="match status" value="1"/>
</dbReference>
<dbReference type="EMBL" id="BAAAZP010000203">
    <property type="protein sequence ID" value="GAA3709181.1"/>
    <property type="molecule type" value="Genomic_DNA"/>
</dbReference>
<dbReference type="InterPro" id="IPR050121">
    <property type="entry name" value="Cytochrome_P450_monoxygenase"/>
</dbReference>
<dbReference type="InterPro" id="IPR002403">
    <property type="entry name" value="Cyt_P450_E_grp-IV"/>
</dbReference>
<dbReference type="Proteomes" id="UP001500902">
    <property type="component" value="Unassembled WGS sequence"/>
</dbReference>
<protein>
    <recommendedName>
        <fullName evidence="8">Cytochrome P450</fullName>
    </recommendedName>
</protein>
<dbReference type="SUPFAM" id="SSF48264">
    <property type="entry name" value="Cytochrome P450"/>
    <property type="match status" value="1"/>
</dbReference>
<dbReference type="InterPro" id="IPR017972">
    <property type="entry name" value="Cyt_P450_CS"/>
</dbReference>
<keyword evidence="4 5" id="KW-0408">Iron</keyword>
<comment type="caution">
    <text evidence="6">The sequence shown here is derived from an EMBL/GenBank/DDBJ whole genome shotgun (WGS) entry which is preliminary data.</text>
</comment>
<dbReference type="PRINTS" id="PR00465">
    <property type="entry name" value="EP450IV"/>
</dbReference>
<name>A0ABP7DX14_9ACTN</name>
<comment type="similarity">
    <text evidence="2 5">Belongs to the cytochrome P450 family.</text>
</comment>
<gene>
    <name evidence="6" type="ORF">GCM10022224_088390</name>
</gene>
<dbReference type="PRINTS" id="PR00385">
    <property type="entry name" value="P450"/>
</dbReference>
<keyword evidence="5" id="KW-0349">Heme</keyword>
<sequence>MVVKARVQPSLPPGPRGHWLRGNAPHYEADRIGFLQRNVRDYGDVFSFNENTTVVNDPALVHEILGRTNTDFLAEDAMFAGAGDPEATAAEAASWMAARRKGWRGFNRTVATAHAGRMMRLLDDLTDGTGGRRVDVLDLMARASGCMVADYCFGADGSGIVATIEANVAAALPIMSSGRLLPRWLPAARNRRFLAARRATAALIDDLIARRRSRPVPEAPRDLLDVLLAAREPELSHEQVRDVLRVTLVASYGVPGAAIAWAVRELVIQQDVRRRVKEEACAWEGRDDPPEITELPYTQAVVKELLRAYTPTWLMGRTARREVQVGSWSLPPGHQIMFSPYLIHRDPRWWPEPDRVDPGRWLGTESPHARHTYLPFGAGPRVCLGTQLGMLQLTLAISRLVRRYRFDVADPANRPASPSALLKPEGLRARFVPREAEDRLR</sequence>
<evidence type="ECO:0000256" key="5">
    <source>
        <dbReference type="RuleBase" id="RU000461"/>
    </source>
</evidence>
<dbReference type="PROSITE" id="PS00086">
    <property type="entry name" value="CYTOCHROME_P450"/>
    <property type="match status" value="1"/>
</dbReference>
<evidence type="ECO:0000256" key="2">
    <source>
        <dbReference type="ARBA" id="ARBA00010617"/>
    </source>
</evidence>
<dbReference type="CDD" id="cd00302">
    <property type="entry name" value="cytochrome_P450"/>
    <property type="match status" value="1"/>
</dbReference>
<dbReference type="Pfam" id="PF00067">
    <property type="entry name" value="p450"/>
    <property type="match status" value="1"/>
</dbReference>
<evidence type="ECO:0000313" key="6">
    <source>
        <dbReference type="EMBL" id="GAA3709181.1"/>
    </source>
</evidence>
<dbReference type="Gene3D" id="1.10.630.10">
    <property type="entry name" value="Cytochrome P450"/>
    <property type="match status" value="1"/>
</dbReference>
<keyword evidence="5" id="KW-0503">Monooxygenase</keyword>
<dbReference type="RefSeq" id="WP_344893130.1">
    <property type="nucleotide sequence ID" value="NZ_BAAAZP010000203.1"/>
</dbReference>
<keyword evidence="5" id="KW-0560">Oxidoreductase</keyword>
<keyword evidence="3 5" id="KW-0479">Metal-binding</keyword>
<comment type="cofactor">
    <cofactor evidence="1">
        <name>heme</name>
        <dbReference type="ChEBI" id="CHEBI:30413"/>
    </cofactor>
</comment>
<dbReference type="PANTHER" id="PTHR24305:SF166">
    <property type="entry name" value="CYTOCHROME P450 12A4, MITOCHONDRIAL-RELATED"/>
    <property type="match status" value="1"/>
</dbReference>
<accession>A0ABP7DX14</accession>
<dbReference type="InterPro" id="IPR036396">
    <property type="entry name" value="Cyt_P450_sf"/>
</dbReference>
<evidence type="ECO:0000313" key="7">
    <source>
        <dbReference type="Proteomes" id="UP001500902"/>
    </source>
</evidence>
<evidence type="ECO:0000256" key="3">
    <source>
        <dbReference type="ARBA" id="ARBA00022723"/>
    </source>
</evidence>
<keyword evidence="7" id="KW-1185">Reference proteome</keyword>
<dbReference type="InterPro" id="IPR001128">
    <property type="entry name" value="Cyt_P450"/>
</dbReference>
<organism evidence="6 7">
    <name type="scientific">Nonomuraea antimicrobica</name>
    <dbReference type="NCBI Taxonomy" id="561173"/>
    <lineage>
        <taxon>Bacteria</taxon>
        <taxon>Bacillati</taxon>
        <taxon>Actinomycetota</taxon>
        <taxon>Actinomycetes</taxon>
        <taxon>Streptosporangiales</taxon>
        <taxon>Streptosporangiaceae</taxon>
        <taxon>Nonomuraea</taxon>
    </lineage>
</organism>